<dbReference type="PANTHER" id="PTHR39953:SF1">
    <property type="entry name" value="RE54151P"/>
    <property type="match status" value="1"/>
</dbReference>
<organism evidence="2">
    <name type="scientific">Cacopsylla melanoneura</name>
    <dbReference type="NCBI Taxonomy" id="428564"/>
    <lineage>
        <taxon>Eukaryota</taxon>
        <taxon>Metazoa</taxon>
        <taxon>Ecdysozoa</taxon>
        <taxon>Arthropoda</taxon>
        <taxon>Hexapoda</taxon>
        <taxon>Insecta</taxon>
        <taxon>Pterygota</taxon>
        <taxon>Neoptera</taxon>
        <taxon>Paraneoptera</taxon>
        <taxon>Hemiptera</taxon>
        <taxon>Sternorrhyncha</taxon>
        <taxon>Psylloidea</taxon>
        <taxon>Psyllidae</taxon>
        <taxon>Psyllinae</taxon>
        <taxon>Cacopsylla</taxon>
    </lineage>
</organism>
<dbReference type="PANTHER" id="PTHR39953">
    <property type="entry name" value="RE54151P"/>
    <property type="match status" value="1"/>
</dbReference>
<dbReference type="SUPFAM" id="SSF52980">
    <property type="entry name" value="Restriction endonuclease-like"/>
    <property type="match status" value="1"/>
</dbReference>
<dbReference type="GO" id="GO:0006281">
    <property type="term" value="P:DNA repair"/>
    <property type="evidence" value="ECO:0007669"/>
    <property type="project" value="UniProtKB-ARBA"/>
</dbReference>
<dbReference type="EMBL" id="HBUF01541282">
    <property type="protein sequence ID" value="CAG6755152.1"/>
    <property type="molecule type" value="Transcribed_RNA"/>
</dbReference>
<sequence length="120" mass="13600">MKMTDKILHLGCKIHKCGKYLNREWPLVGASPDGINDTHIFEVKCPSSEKTSLNYMKNENIVGKYVNQMQIQMHSAKRKLGFFCAAAPNFESTQNVDIIPIEWDEQLCVDILKKAMGLLG</sequence>
<accession>A0A8D9A000</accession>
<protein>
    <recommendedName>
        <fullName evidence="1">YqaJ viral recombinase domain-containing protein</fullName>
    </recommendedName>
</protein>
<evidence type="ECO:0000313" key="2">
    <source>
        <dbReference type="EMBL" id="CAG6755152.1"/>
    </source>
</evidence>
<dbReference type="AlphaFoldDB" id="A0A8D9A000"/>
<evidence type="ECO:0000259" key="1">
    <source>
        <dbReference type="Pfam" id="PF09588"/>
    </source>
</evidence>
<dbReference type="InterPro" id="IPR011604">
    <property type="entry name" value="PDDEXK-like_dom_sf"/>
</dbReference>
<feature type="domain" description="YqaJ viral recombinase" evidence="1">
    <location>
        <begin position="11"/>
        <end position="77"/>
    </location>
</feature>
<reference evidence="2" key="1">
    <citation type="submission" date="2021-05" db="EMBL/GenBank/DDBJ databases">
        <authorList>
            <person name="Alioto T."/>
            <person name="Alioto T."/>
            <person name="Gomez Garrido J."/>
        </authorList>
    </citation>
    <scope>NUCLEOTIDE SEQUENCE</scope>
</reference>
<name>A0A8D9A000_9HEMI</name>
<dbReference type="InterPro" id="IPR019080">
    <property type="entry name" value="YqaJ_viral_recombinase"/>
</dbReference>
<dbReference type="Pfam" id="PF09588">
    <property type="entry name" value="YqaJ"/>
    <property type="match status" value="1"/>
</dbReference>
<proteinExistence type="predicted"/>
<dbReference type="InterPro" id="IPR011335">
    <property type="entry name" value="Restrct_endonuc-II-like"/>
</dbReference>
<dbReference type="Gene3D" id="3.90.320.10">
    <property type="match status" value="1"/>
</dbReference>